<feature type="compositionally biased region" description="Basic residues" evidence="2">
    <location>
        <begin position="45"/>
        <end position="59"/>
    </location>
</feature>
<dbReference type="EMBL" id="AP024447">
    <property type="protein sequence ID" value="BCS25725.1"/>
    <property type="molecule type" value="Genomic_DNA"/>
</dbReference>
<proteinExistence type="inferred from homology"/>
<feature type="compositionally biased region" description="Polar residues" evidence="2">
    <location>
        <begin position="257"/>
        <end position="279"/>
    </location>
</feature>
<feature type="compositionally biased region" description="Acidic residues" evidence="2">
    <location>
        <begin position="651"/>
        <end position="663"/>
    </location>
</feature>
<comment type="similarity">
    <text evidence="1">Belongs to the NPR3 family.</text>
</comment>
<keyword evidence="1" id="KW-0469">Meiosis</keyword>
<gene>
    <name evidence="3" type="primary">NPR3</name>
    <name evidence="3" type="ORF">APUU_50436S</name>
</gene>
<evidence type="ECO:0000313" key="3">
    <source>
        <dbReference type="EMBL" id="BCS25725.1"/>
    </source>
</evidence>
<dbReference type="GO" id="GO:0038202">
    <property type="term" value="P:TORC1 signaling"/>
    <property type="evidence" value="ECO:0007669"/>
    <property type="project" value="TreeGrafter"/>
</dbReference>
<dbReference type="RefSeq" id="XP_041557919.1">
    <property type="nucleotide sequence ID" value="XM_041705433.1"/>
</dbReference>
<accession>A0A7R7XQC0</accession>
<dbReference type="GO" id="GO:0010508">
    <property type="term" value="P:positive regulation of autophagy"/>
    <property type="evidence" value="ECO:0007669"/>
    <property type="project" value="TreeGrafter"/>
</dbReference>
<protein>
    <recommendedName>
        <fullName evidence="1">Nitrogen permease regulator 3</fullName>
    </recommendedName>
    <alternativeName>
        <fullName evidence="1">Required for meiotic nuclear division protein 11</fullName>
    </alternativeName>
</protein>
<dbReference type="PANTHER" id="PTHR13153">
    <property type="entry name" value="CGTHBA PROTEIN -14 GENE PROTEIN"/>
    <property type="match status" value="1"/>
</dbReference>
<feature type="region of interest" description="Disordered" evidence="2">
    <location>
        <begin position="27"/>
        <end position="164"/>
    </location>
</feature>
<dbReference type="GO" id="GO:0051321">
    <property type="term" value="P:meiotic cell cycle"/>
    <property type="evidence" value="ECO:0007669"/>
    <property type="project" value="UniProtKB-UniRule"/>
</dbReference>
<evidence type="ECO:0000313" key="4">
    <source>
        <dbReference type="Proteomes" id="UP000654913"/>
    </source>
</evidence>
<keyword evidence="4" id="KW-1185">Reference proteome</keyword>
<dbReference type="AlphaFoldDB" id="A0A7R7XQC0"/>
<dbReference type="GO" id="GO:0034198">
    <property type="term" value="P:cellular response to amino acid starvation"/>
    <property type="evidence" value="ECO:0007669"/>
    <property type="project" value="TreeGrafter"/>
</dbReference>
<reference evidence="3" key="2">
    <citation type="submission" date="2021-02" db="EMBL/GenBank/DDBJ databases">
        <title>Aspergillus puulaauensis MK2 genome sequence.</title>
        <authorList>
            <person name="Futagami T."/>
            <person name="Mori K."/>
            <person name="Kadooka C."/>
            <person name="Tanaka T."/>
        </authorList>
    </citation>
    <scope>NUCLEOTIDE SEQUENCE</scope>
    <source>
        <strain evidence="3">MK2</strain>
    </source>
</reference>
<keyword evidence="1" id="KW-0732">Signal</keyword>
<dbReference type="GeneID" id="64975730"/>
<feature type="region of interest" description="Disordered" evidence="2">
    <location>
        <begin position="636"/>
        <end position="690"/>
    </location>
</feature>
<sequence length="827" mass="91347">MSSIARPPDPCLVAIVLIARSRAGPRFVFHYPPKPLTDNPSRTPAKPRRTSRSRSRHSSKGNDSTSSDDSHSSSDEDEDDSQSQSHIQTSHVAGGNVSTRRPSNLGIDDLSISSTAGGESHRPGSITSSKSHLRKRGAHSDAEYDSGAGSDRQEDRSRGAESPNRVPLESILGLPVDVWEKLLSPSRSWHKRRFELGINDLAFVGWPVFDREDGSWMKQKRKKKKRKQRAEWEGGEFGHNETAEDSQDDGVEMIAASTETLSPHSTVPPKSQRASVGSNRSLRLPSDSLDPDDKDMMTMFNVVFVLDPPLLEYSMHVREIYDNIIKKFTKALKWEQARTNYVWKESQHILHIKEKAKEKRTSLNNLYSDLVNQSSLARAICTLFTSISASKISSLTLSPDVSISLQIPPLTSTPYLPGQNDQAYPGLWLTTADSISPVDEPMTDPNITPHQVLAKNFALLLLDNEASIIKDVEAAGGTLAAPLVHYIRCSNPTKSFIQTSQSSGIPLPTIQFLASHLVYWRRARAIPPLHQRDTYFVSPNCDLSKLEVASAAYRHAFPTLPSLPKMLSALSGTPRPYGNFIPSKDHKATYFAILAWLLRGGWVTQLRSFARVKVTPEVKMAVELAIRREEVDKYLSRGRPSSAMSDKEKSAEEDEPEGSDIDDGSSSSSSSLASHGSGDETPMPNRYKSDTGFDLSHSLLDQKASLKTSSLIILPHKASPLESRWLDEIMARFPDHTTDAVADGAQGGPDAADGHSPAPVLTGSLKNAWPVLVKYFNGYDALEKVSVREGLKRKVVSQILIRLGFVTGQPPTELDTREQVLVSFRHW</sequence>
<feature type="compositionally biased region" description="Basic and acidic residues" evidence="2">
    <location>
        <begin position="229"/>
        <end position="242"/>
    </location>
</feature>
<dbReference type="GO" id="GO:1904262">
    <property type="term" value="P:negative regulation of TORC1 signaling"/>
    <property type="evidence" value="ECO:0007669"/>
    <property type="project" value="TreeGrafter"/>
</dbReference>
<organism evidence="3 4">
    <name type="scientific">Aspergillus puulaauensis</name>
    <dbReference type="NCBI Taxonomy" id="1220207"/>
    <lineage>
        <taxon>Eukaryota</taxon>
        <taxon>Fungi</taxon>
        <taxon>Dikarya</taxon>
        <taxon>Ascomycota</taxon>
        <taxon>Pezizomycotina</taxon>
        <taxon>Eurotiomycetes</taxon>
        <taxon>Eurotiomycetidae</taxon>
        <taxon>Eurotiales</taxon>
        <taxon>Aspergillaceae</taxon>
        <taxon>Aspergillus</taxon>
    </lineage>
</organism>
<dbReference type="Pfam" id="PF03666">
    <property type="entry name" value="NPR3"/>
    <property type="match status" value="1"/>
</dbReference>
<comment type="subcellular location">
    <subcellularLocation>
        <location evidence="1">Vacuole membrane</location>
        <topology evidence="1">Peripheral membrane protein</topology>
    </subcellularLocation>
</comment>
<feature type="compositionally biased region" description="Polar residues" evidence="2">
    <location>
        <begin position="87"/>
        <end position="102"/>
    </location>
</feature>
<comment type="function">
    <text evidence="1">Mediates inactivation of the TORC1 complex in response to amino acid starvation. Required for meiotic nuclear division.</text>
</comment>
<dbReference type="Proteomes" id="UP000654913">
    <property type="component" value="Chromosome 5"/>
</dbReference>
<feature type="compositionally biased region" description="Low complexity" evidence="2">
    <location>
        <begin position="664"/>
        <end position="680"/>
    </location>
</feature>
<dbReference type="InterPro" id="IPR005365">
    <property type="entry name" value="Npr3"/>
</dbReference>
<evidence type="ECO:0000256" key="2">
    <source>
        <dbReference type="SAM" id="MobiDB-lite"/>
    </source>
</evidence>
<feature type="compositionally biased region" description="Basic residues" evidence="2">
    <location>
        <begin position="218"/>
        <end position="228"/>
    </location>
</feature>
<name>A0A7R7XQC0_9EURO</name>
<evidence type="ECO:0000256" key="1">
    <source>
        <dbReference type="RuleBase" id="RU368069"/>
    </source>
</evidence>
<dbReference type="KEGG" id="apuu:APUU_50436S"/>
<dbReference type="PANTHER" id="PTHR13153:SF5">
    <property type="entry name" value="GATOR COMPLEX PROTEIN NPRL3"/>
    <property type="match status" value="1"/>
</dbReference>
<reference evidence="3" key="1">
    <citation type="submission" date="2021-01" db="EMBL/GenBank/DDBJ databases">
        <authorList>
            <consortium name="Aspergillus puulaauensis MK2 genome sequencing consortium"/>
            <person name="Kazuki M."/>
            <person name="Futagami T."/>
        </authorList>
    </citation>
    <scope>NUCLEOTIDE SEQUENCE</scope>
    <source>
        <strain evidence="3">MK2</strain>
    </source>
</reference>
<dbReference type="GO" id="GO:0005774">
    <property type="term" value="C:vacuolar membrane"/>
    <property type="evidence" value="ECO:0007669"/>
    <property type="project" value="UniProtKB-SubCell"/>
</dbReference>
<dbReference type="GO" id="GO:1990130">
    <property type="term" value="C:GATOR1 complex"/>
    <property type="evidence" value="ECO:0007669"/>
    <property type="project" value="TreeGrafter"/>
</dbReference>
<feature type="region of interest" description="Disordered" evidence="2">
    <location>
        <begin position="739"/>
        <end position="758"/>
    </location>
</feature>
<feature type="region of interest" description="Disordered" evidence="2">
    <location>
        <begin position="215"/>
        <end position="290"/>
    </location>
</feature>
<dbReference type="OrthoDB" id="18648at2759"/>
<feature type="compositionally biased region" description="Low complexity" evidence="2">
    <location>
        <begin position="739"/>
        <end position="751"/>
    </location>
</feature>